<evidence type="ECO:0000259" key="1">
    <source>
        <dbReference type="Pfam" id="PF18545"/>
    </source>
</evidence>
<dbReference type="Proteomes" id="UP000302218">
    <property type="component" value="Chromosome"/>
</dbReference>
<proteinExistence type="predicted"/>
<dbReference type="EMBL" id="CP040330">
    <property type="protein sequence ID" value="QCS41689.1"/>
    <property type="molecule type" value="Genomic_DNA"/>
</dbReference>
<accession>A0A4P8WEK1</accession>
<feature type="domain" description="Halobacterial output" evidence="1">
    <location>
        <begin position="4"/>
        <end position="74"/>
    </location>
</feature>
<protein>
    <recommendedName>
        <fullName evidence="1">Halobacterial output domain-containing protein</fullName>
    </recommendedName>
</protein>
<dbReference type="AlphaFoldDB" id="A0A4P8WEK1"/>
<dbReference type="KEGG" id="nvr:FEJ81_04725"/>
<dbReference type="RefSeq" id="WP_138244191.1">
    <property type="nucleotide sequence ID" value="NZ_CP040330.1"/>
</dbReference>
<name>A0A4P8WEK1_9EURY</name>
<dbReference type="InterPro" id="IPR040624">
    <property type="entry name" value="HalOD1"/>
</dbReference>
<evidence type="ECO:0000313" key="2">
    <source>
        <dbReference type="EMBL" id="QCS41689.1"/>
    </source>
</evidence>
<dbReference type="OrthoDB" id="205616at2157"/>
<organism evidence="2 3">
    <name type="scientific">Natrinema versiforme</name>
    <dbReference type="NCBI Taxonomy" id="88724"/>
    <lineage>
        <taxon>Archaea</taxon>
        <taxon>Methanobacteriati</taxon>
        <taxon>Methanobacteriota</taxon>
        <taxon>Stenosarchaea group</taxon>
        <taxon>Halobacteria</taxon>
        <taxon>Halobacteriales</taxon>
        <taxon>Natrialbaceae</taxon>
        <taxon>Natrinema</taxon>
    </lineage>
</organism>
<dbReference type="GeneID" id="40264551"/>
<gene>
    <name evidence="2" type="ORF">FEJ81_04725</name>
</gene>
<reference evidence="3" key="1">
    <citation type="submission" date="2019-05" db="EMBL/GenBank/DDBJ databases">
        <title>Genome sequence and methylation pattern of the halophilic Archaeon Natrinema versiforme BOL5-4.</title>
        <authorList>
            <person name="DasSarma P."/>
            <person name="Anton B.P."/>
            <person name="DasSarma S.L."/>
            <person name="Martinez F.L."/>
            <person name="Guzman D."/>
            <person name="Roberts R.J."/>
            <person name="DasSarma S."/>
        </authorList>
    </citation>
    <scope>NUCLEOTIDE SEQUENCE [LARGE SCALE GENOMIC DNA]</scope>
    <source>
        <strain evidence="3">BOL5-4</strain>
    </source>
</reference>
<sequence length="86" mass="8936">MTSSVPTSLRVVEGVAAHEGVDPVELEPPLHEVIDTDALDALFQSTGDSSATIEFTYRGKRVCVDDSGQVQVTEASSNAGGSTVAE</sequence>
<dbReference type="Pfam" id="PF18545">
    <property type="entry name" value="HalOD1"/>
    <property type="match status" value="1"/>
</dbReference>
<evidence type="ECO:0000313" key="3">
    <source>
        <dbReference type="Proteomes" id="UP000302218"/>
    </source>
</evidence>